<dbReference type="AlphaFoldDB" id="A0A7Y7M652"/>
<reference evidence="1 3" key="1">
    <citation type="submission" date="2020-06" db="EMBL/GenBank/DDBJ databases">
        <title>Description of novel acetic acid bacteria.</title>
        <authorList>
            <person name="Sombolestani A."/>
        </authorList>
    </citation>
    <scope>NUCLEOTIDE SEQUENCE [LARGE SCALE GENOMIC DNA]</scope>
    <source>
        <strain evidence="1 3">LMG 31431</strain>
    </source>
</reference>
<evidence type="ECO:0000313" key="3">
    <source>
        <dbReference type="Proteomes" id="UP000534870"/>
    </source>
</evidence>
<evidence type="ECO:0000313" key="2">
    <source>
        <dbReference type="EMBL" id="XAE44268.1"/>
    </source>
</evidence>
<reference evidence="2 4" key="2">
    <citation type="submission" date="2024-04" db="EMBL/GenBank/DDBJ databases">
        <title>Complete genome sequence of Nguyenibacter vanlangesis HBCM-1154, a strain capable of nitrogen fixation, IAA production, and phosphorus solubilization isolated from sugarcane soil.</title>
        <authorList>
            <person name="MY HANH P."/>
        </authorList>
    </citation>
    <scope>NUCLEOTIDE SEQUENCE [LARGE SCALE GENOMIC DNA]</scope>
    <source>
        <strain evidence="2 4">HBCM 1154</strain>
    </source>
</reference>
<dbReference type="Proteomes" id="UP001449795">
    <property type="component" value="Chromosome"/>
</dbReference>
<keyword evidence="4" id="KW-1185">Reference proteome</keyword>
<protein>
    <submittedName>
        <fullName evidence="1">Uncharacterized protein</fullName>
    </submittedName>
</protein>
<gene>
    <name evidence="2" type="ORF">AAC691_07515</name>
    <name evidence="1" type="ORF">HUK84_03985</name>
</gene>
<dbReference type="EMBL" id="JABXXP010000030">
    <property type="protein sequence ID" value="NVN10316.1"/>
    <property type="molecule type" value="Genomic_DNA"/>
</dbReference>
<accession>A0A7Y7M652</accession>
<name>A0A7Y7M652_9PROT</name>
<dbReference type="Proteomes" id="UP000534870">
    <property type="component" value="Unassembled WGS sequence"/>
</dbReference>
<sequence>MKTDLHPATRVPRRLDIRSPDRHASVADRKWTLRNRGEGDLPAPTVAIDLTLT</sequence>
<evidence type="ECO:0000313" key="4">
    <source>
        <dbReference type="Proteomes" id="UP001449795"/>
    </source>
</evidence>
<proteinExistence type="predicted"/>
<organism evidence="1 3">
    <name type="scientific">Nguyenibacter vanlangensis</name>
    <dbReference type="NCBI Taxonomy" id="1216886"/>
    <lineage>
        <taxon>Bacteria</taxon>
        <taxon>Pseudomonadati</taxon>
        <taxon>Pseudomonadota</taxon>
        <taxon>Alphaproteobacteria</taxon>
        <taxon>Acetobacterales</taxon>
        <taxon>Acetobacteraceae</taxon>
        <taxon>Nguyenibacter</taxon>
    </lineage>
</organism>
<dbReference type="RefSeq" id="WP_176639091.1">
    <property type="nucleotide sequence ID" value="NZ_CP152276.1"/>
</dbReference>
<dbReference type="EMBL" id="CP152276">
    <property type="protein sequence ID" value="XAE44268.1"/>
    <property type="molecule type" value="Genomic_DNA"/>
</dbReference>
<evidence type="ECO:0000313" key="1">
    <source>
        <dbReference type="EMBL" id="NVN10316.1"/>
    </source>
</evidence>